<dbReference type="InterPro" id="IPR027417">
    <property type="entry name" value="P-loop_NTPase"/>
</dbReference>
<dbReference type="STRING" id="2017.SAMN05444320_101545"/>
<keyword evidence="3" id="KW-0547">Nucleotide-binding</keyword>
<name>A0A1M4UU20_STRHI</name>
<evidence type="ECO:0000256" key="4">
    <source>
        <dbReference type="ARBA" id="ARBA00022840"/>
    </source>
</evidence>
<dbReference type="Proteomes" id="UP000184501">
    <property type="component" value="Unassembled WGS sequence"/>
</dbReference>
<dbReference type="Pfam" id="PF00005">
    <property type="entry name" value="ABC_tran"/>
    <property type="match status" value="1"/>
</dbReference>
<dbReference type="GO" id="GO:0005524">
    <property type="term" value="F:ATP binding"/>
    <property type="evidence" value="ECO:0007669"/>
    <property type="project" value="UniProtKB-KW"/>
</dbReference>
<protein>
    <submittedName>
        <fullName evidence="6">ABC-2 type transport system ATP-binding protein</fullName>
    </submittedName>
</protein>
<dbReference type="InterPro" id="IPR003593">
    <property type="entry name" value="AAA+_ATPase"/>
</dbReference>
<keyword evidence="4 6" id="KW-0067">ATP-binding</keyword>
<dbReference type="InterPro" id="IPR003439">
    <property type="entry name" value="ABC_transporter-like_ATP-bd"/>
</dbReference>
<dbReference type="Gene3D" id="3.40.50.300">
    <property type="entry name" value="P-loop containing nucleotide triphosphate hydrolases"/>
    <property type="match status" value="1"/>
</dbReference>
<evidence type="ECO:0000313" key="7">
    <source>
        <dbReference type="Proteomes" id="UP000184501"/>
    </source>
</evidence>
<dbReference type="EMBL" id="FQVN01000001">
    <property type="protein sequence ID" value="SHE60251.1"/>
    <property type="molecule type" value="Genomic_DNA"/>
</dbReference>
<dbReference type="RefSeq" id="WP_073479693.1">
    <property type="nucleotide sequence ID" value="NZ_FQVN01000001.1"/>
</dbReference>
<keyword evidence="2" id="KW-0813">Transport</keyword>
<feature type="domain" description="ABC transporter" evidence="5">
    <location>
        <begin position="2"/>
        <end position="227"/>
    </location>
</feature>
<dbReference type="AlphaFoldDB" id="A0A1M4UU20"/>
<dbReference type="CDD" id="cd03268">
    <property type="entry name" value="ABC_BcrA_bacitracin_resist"/>
    <property type="match status" value="1"/>
</dbReference>
<evidence type="ECO:0000313" key="6">
    <source>
        <dbReference type="EMBL" id="SHE60251.1"/>
    </source>
</evidence>
<dbReference type="PROSITE" id="PS00211">
    <property type="entry name" value="ABC_TRANSPORTER_1"/>
    <property type="match status" value="1"/>
</dbReference>
<reference evidence="6 7" key="1">
    <citation type="submission" date="2016-11" db="EMBL/GenBank/DDBJ databases">
        <authorList>
            <person name="Jaros S."/>
            <person name="Januszkiewicz K."/>
            <person name="Wedrychowicz H."/>
        </authorList>
    </citation>
    <scope>NUCLEOTIDE SEQUENCE [LARGE SCALE GENOMIC DNA]</scope>
    <source>
        <strain evidence="6 7">DSM 44523</strain>
    </source>
</reference>
<comment type="similarity">
    <text evidence="1">Belongs to the ABC transporter superfamily.</text>
</comment>
<dbReference type="OrthoDB" id="9804819at2"/>
<dbReference type="PANTHER" id="PTHR43335:SF4">
    <property type="entry name" value="ABC TRANSPORTER, ATP-BINDING PROTEIN"/>
    <property type="match status" value="1"/>
</dbReference>
<dbReference type="SMART" id="SM00382">
    <property type="entry name" value="AAA"/>
    <property type="match status" value="1"/>
</dbReference>
<evidence type="ECO:0000259" key="5">
    <source>
        <dbReference type="PROSITE" id="PS50893"/>
    </source>
</evidence>
<evidence type="ECO:0000256" key="2">
    <source>
        <dbReference type="ARBA" id="ARBA00022448"/>
    </source>
</evidence>
<sequence length="323" mass="34614">MIEAVGLTKRYGRTVAVDNLSFTVKPGRVTGFLGPNGAGKSTTMRMILGLDRPDAGRVLIDGRPYRELDRPLRTVGALLDAKWVHPNRSARAHLQWLAKSNALPARRVDEVLELVGLSGVAGRRAGGFSLGMAQRLGIAAALLGDPEILLFDEPVNGLDPEGILWIRQFMRRLAAEGRTVFVSSHLLSEMALTAEDLVVVGRGRLIAQCSTAEFVDNASESSVRVRSPQLDRLRTALLHKGFTVHTEPTAEGNALVVSAATSDQVGEIAAAQGVVLHELSPQRGSLEEAFMQLTSDSVQYRTDVSPVAGDGAAQNDRLVPAGK</sequence>
<keyword evidence="7" id="KW-1185">Reference proteome</keyword>
<evidence type="ECO:0000256" key="1">
    <source>
        <dbReference type="ARBA" id="ARBA00005417"/>
    </source>
</evidence>
<gene>
    <name evidence="6" type="ORF">SAMN05444320_101545</name>
</gene>
<accession>A0A1M4UU20</accession>
<dbReference type="GO" id="GO:0016887">
    <property type="term" value="F:ATP hydrolysis activity"/>
    <property type="evidence" value="ECO:0007669"/>
    <property type="project" value="InterPro"/>
</dbReference>
<dbReference type="InterPro" id="IPR017871">
    <property type="entry name" value="ABC_transporter-like_CS"/>
</dbReference>
<proteinExistence type="inferred from homology"/>
<organism evidence="6 7">
    <name type="scientific">Streptoalloteichus hindustanus</name>
    <dbReference type="NCBI Taxonomy" id="2017"/>
    <lineage>
        <taxon>Bacteria</taxon>
        <taxon>Bacillati</taxon>
        <taxon>Actinomycetota</taxon>
        <taxon>Actinomycetes</taxon>
        <taxon>Pseudonocardiales</taxon>
        <taxon>Pseudonocardiaceae</taxon>
        <taxon>Streptoalloteichus</taxon>
    </lineage>
</organism>
<dbReference type="SUPFAM" id="SSF52540">
    <property type="entry name" value="P-loop containing nucleoside triphosphate hydrolases"/>
    <property type="match status" value="1"/>
</dbReference>
<dbReference type="PROSITE" id="PS50893">
    <property type="entry name" value="ABC_TRANSPORTER_2"/>
    <property type="match status" value="1"/>
</dbReference>
<dbReference type="PANTHER" id="PTHR43335">
    <property type="entry name" value="ABC TRANSPORTER, ATP-BINDING PROTEIN"/>
    <property type="match status" value="1"/>
</dbReference>
<evidence type="ECO:0000256" key="3">
    <source>
        <dbReference type="ARBA" id="ARBA00022741"/>
    </source>
</evidence>